<evidence type="ECO:0000256" key="1">
    <source>
        <dbReference type="ARBA" id="ARBA00022737"/>
    </source>
</evidence>
<dbReference type="Gene3D" id="3.40.50.300">
    <property type="entry name" value="P-loop containing nucleotide triphosphate hydrolases"/>
    <property type="match status" value="1"/>
</dbReference>
<reference evidence="3 4" key="1">
    <citation type="journal article" date="2021" name="Nat. Commun.">
        <title>Genetic determinants of endophytism in the Arabidopsis root mycobiome.</title>
        <authorList>
            <person name="Mesny F."/>
            <person name="Miyauchi S."/>
            <person name="Thiergart T."/>
            <person name="Pickel B."/>
            <person name="Atanasova L."/>
            <person name="Karlsson M."/>
            <person name="Huettel B."/>
            <person name="Barry K.W."/>
            <person name="Haridas S."/>
            <person name="Chen C."/>
            <person name="Bauer D."/>
            <person name="Andreopoulos W."/>
            <person name="Pangilinan J."/>
            <person name="LaButti K."/>
            <person name="Riley R."/>
            <person name="Lipzen A."/>
            <person name="Clum A."/>
            <person name="Drula E."/>
            <person name="Henrissat B."/>
            <person name="Kohler A."/>
            <person name="Grigoriev I.V."/>
            <person name="Martin F.M."/>
            <person name="Hacquard S."/>
        </authorList>
    </citation>
    <scope>NUCLEOTIDE SEQUENCE [LARGE SCALE GENOMIC DNA]</scope>
    <source>
        <strain evidence="3 4">MPI-CAGE-CH-0241</strain>
    </source>
</reference>
<dbReference type="InterPro" id="IPR027417">
    <property type="entry name" value="P-loop_NTPase"/>
</dbReference>
<evidence type="ECO:0000313" key="3">
    <source>
        <dbReference type="EMBL" id="KAH6890691.1"/>
    </source>
</evidence>
<name>A0A9P8W6U9_9HYPO</name>
<organism evidence="3 4">
    <name type="scientific">Thelonectria olida</name>
    <dbReference type="NCBI Taxonomy" id="1576542"/>
    <lineage>
        <taxon>Eukaryota</taxon>
        <taxon>Fungi</taxon>
        <taxon>Dikarya</taxon>
        <taxon>Ascomycota</taxon>
        <taxon>Pezizomycotina</taxon>
        <taxon>Sordariomycetes</taxon>
        <taxon>Hypocreomycetidae</taxon>
        <taxon>Hypocreales</taxon>
        <taxon>Nectriaceae</taxon>
        <taxon>Thelonectria</taxon>
    </lineage>
</organism>
<dbReference type="Proteomes" id="UP000777438">
    <property type="component" value="Unassembled WGS sequence"/>
</dbReference>
<dbReference type="PANTHER" id="PTHR10039:SF16">
    <property type="entry name" value="GPI INOSITOL-DEACYLASE"/>
    <property type="match status" value="1"/>
</dbReference>
<accession>A0A9P8W6U9</accession>
<evidence type="ECO:0000259" key="2">
    <source>
        <dbReference type="Pfam" id="PF24883"/>
    </source>
</evidence>
<dbReference type="Pfam" id="PF24883">
    <property type="entry name" value="NPHP3_N"/>
    <property type="match status" value="1"/>
</dbReference>
<dbReference type="OrthoDB" id="194358at2759"/>
<dbReference type="AlphaFoldDB" id="A0A9P8W6U9"/>
<dbReference type="InterPro" id="IPR056884">
    <property type="entry name" value="NPHP3-like_N"/>
</dbReference>
<dbReference type="EMBL" id="JAGPYM010000009">
    <property type="protein sequence ID" value="KAH6890691.1"/>
    <property type="molecule type" value="Genomic_DNA"/>
</dbReference>
<evidence type="ECO:0000313" key="4">
    <source>
        <dbReference type="Proteomes" id="UP000777438"/>
    </source>
</evidence>
<dbReference type="SUPFAM" id="SSF52540">
    <property type="entry name" value="P-loop containing nucleoside triphosphate hydrolases"/>
    <property type="match status" value="1"/>
</dbReference>
<protein>
    <recommendedName>
        <fullName evidence="2">Nephrocystin 3-like N-terminal domain-containing protein</fullName>
    </recommendedName>
</protein>
<keyword evidence="1" id="KW-0677">Repeat</keyword>
<gene>
    <name evidence="3" type="ORF">B0T10DRAFT_325065</name>
</gene>
<dbReference type="PANTHER" id="PTHR10039">
    <property type="entry name" value="AMELOGENIN"/>
    <property type="match status" value="1"/>
</dbReference>
<proteinExistence type="predicted"/>
<sequence>MADPLSIIASVAGIISLADVVFARIYKYAKAAGSAQKDVRDLAEEVKTVRDLLCALSSLVSRLDAAPVITTFNLSYVKSCQETLQQIEDGLSKAQTDFEKSKLRRIQRKLKWPFTATETRDPLKNLARQKGNIGLSLGTDCVSLILSGLPRLKQLETSVTQISNDIQNMSVGVHNILSHARLVDPYFKRVVIGSFTEVNPQARLNRNLAQVVAGTYRRTFDIPVFRDWLNKPGSKLGITGISGTGKTMLAGCLVQEALRRQTIGVGVAYFYCDFKDARTQSLLQILGTLAAQLADQNNEAYECLQRYYKRLHPLEANAIARTPTVINLVSILQEMTECFERVSIIIDGLDECGDECGVVADVLASAGNASNISMALLSRNEYRIFQHFGDADRWELESNSDDIRTYLEDETETGLQSQQVPVVNPQVKEEIVQEPVRGADGTFVQ</sequence>
<comment type="caution">
    <text evidence="3">The sequence shown here is derived from an EMBL/GenBank/DDBJ whole genome shotgun (WGS) entry which is preliminary data.</text>
</comment>
<keyword evidence="4" id="KW-1185">Reference proteome</keyword>
<feature type="domain" description="Nephrocystin 3-like N-terminal" evidence="2">
    <location>
        <begin position="214"/>
        <end position="379"/>
    </location>
</feature>